<dbReference type="RefSeq" id="WP_281351102.1">
    <property type="nucleotide sequence ID" value="NZ_JAASQI010000003.1"/>
</dbReference>
<keyword evidence="6 8" id="KW-1133">Transmembrane helix</keyword>
<dbReference type="SUPFAM" id="SSF81345">
    <property type="entry name" value="ABC transporter involved in vitamin B12 uptake, BtuC"/>
    <property type="match status" value="2"/>
</dbReference>
<dbReference type="PANTHER" id="PTHR30472:SF37">
    <property type="entry name" value="FE(3+) DICITRATE TRANSPORT SYSTEM PERMEASE PROTEIN FECD-RELATED"/>
    <property type="match status" value="1"/>
</dbReference>
<feature type="transmembrane region" description="Helical" evidence="8">
    <location>
        <begin position="294"/>
        <end position="314"/>
    </location>
</feature>
<dbReference type="CDD" id="cd06550">
    <property type="entry name" value="TM_ABC_iron-siderophores_like"/>
    <property type="match status" value="1"/>
</dbReference>
<feature type="transmembrane region" description="Helical" evidence="8">
    <location>
        <begin position="134"/>
        <end position="152"/>
    </location>
</feature>
<organism evidence="9 10">
    <name type="scientific">Pseudochelatococcus lubricantis</name>
    <dbReference type="NCBI Taxonomy" id="1538102"/>
    <lineage>
        <taxon>Bacteria</taxon>
        <taxon>Pseudomonadati</taxon>
        <taxon>Pseudomonadota</taxon>
        <taxon>Alphaproteobacteria</taxon>
        <taxon>Hyphomicrobiales</taxon>
        <taxon>Chelatococcaceae</taxon>
        <taxon>Pseudochelatococcus</taxon>
    </lineage>
</organism>
<comment type="subcellular location">
    <subcellularLocation>
        <location evidence="1">Cell membrane</location>
        <topology evidence="1">Multi-pass membrane protein</topology>
    </subcellularLocation>
</comment>
<keyword evidence="3" id="KW-0813">Transport</keyword>
<comment type="caution">
    <text evidence="9">The sequence shown here is derived from an EMBL/GenBank/DDBJ whole genome shotgun (WGS) entry which is preliminary data.</text>
</comment>
<accession>A0ABX0UXB3</accession>
<feature type="transmembrane region" description="Helical" evidence="8">
    <location>
        <begin position="651"/>
        <end position="671"/>
    </location>
</feature>
<feature type="transmembrane region" description="Helical" evidence="8">
    <location>
        <begin position="159"/>
        <end position="183"/>
    </location>
</feature>
<comment type="similarity">
    <text evidence="2">Belongs to the binding-protein-dependent transport system permease family. FecCD subfamily.</text>
</comment>
<evidence type="ECO:0000256" key="2">
    <source>
        <dbReference type="ARBA" id="ARBA00007935"/>
    </source>
</evidence>
<feature type="transmembrane region" description="Helical" evidence="8">
    <location>
        <begin position="366"/>
        <end position="387"/>
    </location>
</feature>
<gene>
    <name evidence="9" type="ORF">FHS82_001425</name>
</gene>
<dbReference type="Gene3D" id="1.10.3470.10">
    <property type="entry name" value="ABC transporter involved in vitamin B12 uptake, BtuC"/>
    <property type="match status" value="2"/>
</dbReference>
<keyword evidence="7 8" id="KW-0472">Membrane</keyword>
<evidence type="ECO:0000256" key="7">
    <source>
        <dbReference type="ARBA" id="ARBA00023136"/>
    </source>
</evidence>
<feature type="transmembrane region" description="Helical" evidence="8">
    <location>
        <begin position="407"/>
        <end position="427"/>
    </location>
</feature>
<keyword evidence="5 8" id="KW-0812">Transmembrane</keyword>
<evidence type="ECO:0000256" key="1">
    <source>
        <dbReference type="ARBA" id="ARBA00004651"/>
    </source>
</evidence>
<evidence type="ECO:0000256" key="5">
    <source>
        <dbReference type="ARBA" id="ARBA00022692"/>
    </source>
</evidence>
<feature type="transmembrane region" description="Helical" evidence="8">
    <location>
        <begin position="320"/>
        <end position="339"/>
    </location>
</feature>
<feature type="transmembrane region" description="Helical" evidence="8">
    <location>
        <begin position="72"/>
        <end position="93"/>
    </location>
</feature>
<dbReference type="Pfam" id="PF01032">
    <property type="entry name" value="FecCD"/>
    <property type="match status" value="2"/>
</dbReference>
<feature type="transmembrane region" description="Helical" evidence="8">
    <location>
        <begin position="616"/>
        <end position="639"/>
    </location>
</feature>
<evidence type="ECO:0000256" key="8">
    <source>
        <dbReference type="SAM" id="Phobius"/>
    </source>
</evidence>
<feature type="transmembrane region" description="Helical" evidence="8">
    <location>
        <begin position="495"/>
        <end position="528"/>
    </location>
</feature>
<protein>
    <submittedName>
        <fullName evidence="9">Iron complex transport system permease protein</fullName>
    </submittedName>
</protein>
<feature type="transmembrane region" description="Helical" evidence="8">
    <location>
        <begin position="105"/>
        <end position="128"/>
    </location>
</feature>
<evidence type="ECO:0000256" key="4">
    <source>
        <dbReference type="ARBA" id="ARBA00022475"/>
    </source>
</evidence>
<keyword evidence="10" id="KW-1185">Reference proteome</keyword>
<keyword evidence="4" id="KW-1003">Cell membrane</keyword>
<dbReference type="Proteomes" id="UP001429580">
    <property type="component" value="Unassembled WGS sequence"/>
</dbReference>
<evidence type="ECO:0000256" key="3">
    <source>
        <dbReference type="ARBA" id="ARBA00022448"/>
    </source>
</evidence>
<feature type="transmembrane region" description="Helical" evidence="8">
    <location>
        <begin position="463"/>
        <end position="483"/>
    </location>
</feature>
<evidence type="ECO:0000313" key="9">
    <source>
        <dbReference type="EMBL" id="NIJ57589.1"/>
    </source>
</evidence>
<feature type="transmembrane region" description="Helical" evidence="8">
    <location>
        <begin position="582"/>
        <end position="610"/>
    </location>
</feature>
<evidence type="ECO:0000256" key="6">
    <source>
        <dbReference type="ARBA" id="ARBA00022989"/>
    </source>
</evidence>
<feature type="transmembrane region" description="Helical" evidence="8">
    <location>
        <begin position="439"/>
        <end position="457"/>
    </location>
</feature>
<dbReference type="NCBIfam" id="NF007866">
    <property type="entry name" value="PRK10577.1-2"/>
    <property type="match status" value="1"/>
</dbReference>
<dbReference type="InterPro" id="IPR037294">
    <property type="entry name" value="ABC_BtuC-like"/>
</dbReference>
<sequence length="680" mass="69032">MADALMGERLAESLAENLARERRSARPWLFWGAMALLAAALFAARIVLHLSDPAFAAPPMQDIGRVILTHGLFPRAAVALVSGAALGLAGLLLQRVLRNPLAEPSTLGIAAGAQLAMAAATIAAPGLMAISREGVALAGGLGAAALILTLTWRRGLEPVSVVLAGMMTALTATAASTALILANGDYMFSLFIWGGGSLTQQDWGATTAIATRLVIVTAAAALLLRPLAILGLDDAASRSLGLAVDTMRLMVIALAVWLASTVTAQVGVIGFVGLAAPTLAHLGGARTLRARMVAAPLIGAILLWLTDGCIQLTAGSNGERIPTGAATALLGGPLLLWLLPRIRMAEWPSLHAALAAGARSERPWRLVAVIVVACLCMAAVGLVAGRGPDGWTIATGALFADLLTWRAPHMGIAAASGAMLAGAGMLLQRVTGNPLASPEILGVGTGAGVGLTAVLYLVDDPGIGIQFAASASGAVIVLVLMLAIAARSGFGPERLLLGGVAMGALCSAVLTAVIATGGVQALALLRWISGSVNMAAPEQALLAGLAALALLAPLPFMSRWLDILPLGAVTARALGVPVRRSHAALIALAGLLTATAALFVGPLSFIGLIAPHLARLIGLARPLPCMAGSVLIGAGLMMLSDWLSRMVAFPYQLPLGLFAALLGGPYLIWLLGRGRAGAGR</sequence>
<name>A0ABX0UXB3_9HYPH</name>
<dbReference type="EMBL" id="JAASQI010000003">
    <property type="protein sequence ID" value="NIJ57589.1"/>
    <property type="molecule type" value="Genomic_DNA"/>
</dbReference>
<dbReference type="PANTHER" id="PTHR30472">
    <property type="entry name" value="FERRIC ENTEROBACTIN TRANSPORT SYSTEM PERMEASE PROTEIN"/>
    <property type="match status" value="1"/>
</dbReference>
<reference evidence="9 10" key="1">
    <citation type="submission" date="2020-03" db="EMBL/GenBank/DDBJ databases">
        <title>Genomic Encyclopedia of Type Strains, Phase IV (KMG-IV): sequencing the most valuable type-strain genomes for metagenomic binning, comparative biology and taxonomic classification.</title>
        <authorList>
            <person name="Goeker M."/>
        </authorList>
    </citation>
    <scope>NUCLEOTIDE SEQUENCE [LARGE SCALE GENOMIC DNA]</scope>
    <source>
        <strain evidence="9 10">DSM 103870</strain>
    </source>
</reference>
<evidence type="ECO:0000313" key="10">
    <source>
        <dbReference type="Proteomes" id="UP001429580"/>
    </source>
</evidence>
<feature type="transmembrane region" description="Helical" evidence="8">
    <location>
        <begin position="28"/>
        <end position="48"/>
    </location>
</feature>
<dbReference type="InterPro" id="IPR000522">
    <property type="entry name" value="ABC_transptr_permease_BtuC"/>
</dbReference>
<proteinExistence type="inferred from homology"/>